<dbReference type="HOGENOM" id="CLU_635629_0_0_10"/>
<dbReference type="NCBIfam" id="TIGR04456">
    <property type="entry name" value="LruC_dom"/>
    <property type="match status" value="1"/>
</dbReference>
<dbReference type="eggNOG" id="COG3391">
    <property type="taxonomic scope" value="Bacteria"/>
</dbReference>
<evidence type="ECO:0008006" key="5">
    <source>
        <dbReference type="Google" id="ProtNLM"/>
    </source>
</evidence>
<reference evidence="3 4" key="2">
    <citation type="journal article" date="2011" name="Stand. Genomic Sci.">
        <title>Complete genome sequence of Bacteroides helcogenes type strain (P 36-108).</title>
        <authorList>
            <person name="Pati A."/>
            <person name="Gronow S."/>
            <person name="Zeytun A."/>
            <person name="Lapidus A."/>
            <person name="Nolan M."/>
            <person name="Hammon N."/>
            <person name="Deshpande S."/>
            <person name="Cheng J.F."/>
            <person name="Tapia R."/>
            <person name="Han C."/>
            <person name="Goodwin L."/>
            <person name="Pitluck S."/>
            <person name="Liolios K."/>
            <person name="Pagani I."/>
            <person name="Ivanova N."/>
            <person name="Mavromatis K."/>
            <person name="Chen A."/>
            <person name="Palaniappan K."/>
            <person name="Land M."/>
            <person name="Hauser L."/>
            <person name="Chang Y.J."/>
            <person name="Jeffries C.D."/>
            <person name="Detter J.C."/>
            <person name="Brambilla E."/>
            <person name="Rohde M."/>
            <person name="Goker M."/>
            <person name="Woyke T."/>
            <person name="Bristow J."/>
            <person name="Eisen J.A."/>
            <person name="Markowitz V."/>
            <person name="Hugenholtz P."/>
            <person name="Kyrpides N.C."/>
            <person name="Klenk H.P."/>
            <person name="Lucas S."/>
        </authorList>
    </citation>
    <scope>NUCLEOTIDE SEQUENCE [LARGE SCALE GENOMIC DNA]</scope>
    <source>
        <strain evidence="4">ATCC 35417 / DSM 20613 / JCM 6297 / CCUG 15421 / P 36-108</strain>
    </source>
</reference>
<keyword evidence="4" id="KW-1185">Reference proteome</keyword>
<dbReference type="Pfam" id="PF16130">
    <property type="entry name" value="DUF4842"/>
    <property type="match status" value="1"/>
</dbReference>
<organism evidence="3 4">
    <name type="scientific">Bacteroides helcogenes (strain ATCC 35417 / DSM 20613 / JCM 6297 / CCUG 15421 / P 36-108)</name>
    <dbReference type="NCBI Taxonomy" id="693979"/>
    <lineage>
        <taxon>Bacteria</taxon>
        <taxon>Pseudomonadati</taxon>
        <taxon>Bacteroidota</taxon>
        <taxon>Bacteroidia</taxon>
        <taxon>Bacteroidales</taxon>
        <taxon>Bacteroidaceae</taxon>
        <taxon>Bacteroides</taxon>
    </lineage>
</organism>
<proteinExistence type="predicted"/>
<evidence type="ECO:0000313" key="4">
    <source>
        <dbReference type="Proteomes" id="UP000008630"/>
    </source>
</evidence>
<dbReference type="KEGG" id="bhl:Bache_3096"/>
<dbReference type="InterPro" id="IPR031025">
    <property type="entry name" value="LruC_dom"/>
</dbReference>
<feature type="domain" description="DUF4841" evidence="1">
    <location>
        <begin position="47"/>
        <end position="118"/>
    </location>
</feature>
<dbReference type="AlphaFoldDB" id="E6SQH6"/>
<evidence type="ECO:0000313" key="3">
    <source>
        <dbReference type="EMBL" id="ADV45023.1"/>
    </source>
</evidence>
<feature type="domain" description="DUF4842" evidence="2">
    <location>
        <begin position="185"/>
        <end position="382"/>
    </location>
</feature>
<evidence type="ECO:0000259" key="2">
    <source>
        <dbReference type="Pfam" id="PF16130"/>
    </source>
</evidence>
<dbReference type="STRING" id="693979.Bache_3096"/>
<sequence length="397" mass="43708">MQFASCEKGSVYNPDSISSTKDLTAPADFDWKTSESTILSITSPVSTFASIYTDAACSADSLIMENIALNANEAKEISLELPTYITSVYVQYPTANGTGTSEVNVGSMTRAANKSLVLPATTASNTDSDNKFTHVYYPNKNSKGTLMFEDLYPSKGDYDFNDFVIGYNVDAFFSVGSNGETRDGFTMTFQVRAIGGSLPFRPALRLKGWAMSNLEGATIEFKSTLNDINMELVSGRSGNDDVIFVINGTENLKSGGFYNTYANKTSTNFPVITCKVIRNNKNDERRFLNYMSLAAALPNYFDFFIQNTSTTDEIHFYGFGPTDMCTTQSSTTEYRDPKSKLVWAIAIPQLIAHPQEGTDILKVYPNFKGWVSSGGNSSVDWYTKKPHDTVIDLGDID</sequence>
<protein>
    <recommendedName>
        <fullName evidence="5">DUF4842 domain-containing protein</fullName>
    </recommendedName>
</protein>
<dbReference type="Proteomes" id="UP000008630">
    <property type="component" value="Chromosome"/>
</dbReference>
<reference key="1">
    <citation type="submission" date="2010-11" db="EMBL/GenBank/DDBJ databases">
        <title>The complete genome of Bacteroides helcogenes P 36-108.</title>
        <authorList>
            <consortium name="US DOE Joint Genome Institute (JGI-PGF)"/>
            <person name="Lucas S."/>
            <person name="Copeland A."/>
            <person name="Lapidus A."/>
            <person name="Bruce D."/>
            <person name="Goodwin L."/>
            <person name="Pitluck S."/>
            <person name="Kyrpides N."/>
            <person name="Mavromatis K."/>
            <person name="Ivanova N."/>
            <person name="Zeytun A."/>
            <person name="Brettin T."/>
            <person name="Detter J.C."/>
            <person name="Tapia R."/>
            <person name="Han C."/>
            <person name="Land M."/>
            <person name="Hauser L."/>
            <person name="Markowitz V."/>
            <person name="Cheng J.-F."/>
            <person name="Hugenholtz P."/>
            <person name="Woyke T."/>
            <person name="Wu D."/>
            <person name="Gronow S."/>
            <person name="Wellnitz S."/>
            <person name="Brambilla E."/>
            <person name="Klenk H.-P."/>
            <person name="Eisen J.A."/>
        </authorList>
    </citation>
    <scope>NUCLEOTIDE SEQUENCE</scope>
    <source>
        <strain>P 36-108</strain>
    </source>
</reference>
<gene>
    <name evidence="3" type="ordered locus">Bache_3096</name>
</gene>
<dbReference type="EMBL" id="CP002352">
    <property type="protein sequence ID" value="ADV45023.1"/>
    <property type="molecule type" value="Genomic_DNA"/>
</dbReference>
<accession>E6SQH6</accession>
<dbReference type="Pfam" id="PF16129">
    <property type="entry name" value="DUF4841"/>
    <property type="match status" value="1"/>
</dbReference>
<evidence type="ECO:0000259" key="1">
    <source>
        <dbReference type="Pfam" id="PF16129"/>
    </source>
</evidence>
<dbReference type="InterPro" id="IPR032294">
    <property type="entry name" value="DUF4841"/>
</dbReference>
<dbReference type="InterPro" id="IPR032295">
    <property type="entry name" value="DUF4842"/>
</dbReference>
<name>E6SQH6_BACT6</name>